<dbReference type="Gene3D" id="3.40.50.1820">
    <property type="entry name" value="alpha/beta hydrolase"/>
    <property type="match status" value="1"/>
</dbReference>
<name>A0A2W5FBW1_9SPHI</name>
<dbReference type="Proteomes" id="UP000249645">
    <property type="component" value="Unassembled WGS sequence"/>
</dbReference>
<proteinExistence type="predicted"/>
<dbReference type="EMBL" id="QFOI01000022">
    <property type="protein sequence ID" value="PZP51754.1"/>
    <property type="molecule type" value="Genomic_DNA"/>
</dbReference>
<dbReference type="AlphaFoldDB" id="A0A2W5FBW1"/>
<sequence>MDKTHFAQYRNSKIAYHVYGSGTIPIFCLHGFSLSGAAYALLGAQCPLDKIMFALDFPLHGLTEWNEKELTKLDLIHIFEIIHQQEMGTTLHTFELMGHSMGGRICLSMYESYSDRISKLILAAPDGLTRTFGHRFLFKTSLGPKIFRRMSHSSKLIMSLSTTFRKMRIINKSVFTLIKSSYEDTDTAHLIFARLMLTHPFLPNIESIKTLIRKHKTPVFLFFGKYDSIVPAKYGNYLSKGEEQFVKVELLLSGHLILANEETLPQIAKVL</sequence>
<organism evidence="2 3">
    <name type="scientific">Pseudopedobacter saltans</name>
    <dbReference type="NCBI Taxonomy" id="151895"/>
    <lineage>
        <taxon>Bacteria</taxon>
        <taxon>Pseudomonadati</taxon>
        <taxon>Bacteroidota</taxon>
        <taxon>Sphingobacteriia</taxon>
        <taxon>Sphingobacteriales</taxon>
        <taxon>Sphingobacteriaceae</taxon>
        <taxon>Pseudopedobacter</taxon>
    </lineage>
</organism>
<dbReference type="InterPro" id="IPR050266">
    <property type="entry name" value="AB_hydrolase_sf"/>
</dbReference>
<dbReference type="PRINTS" id="PR00111">
    <property type="entry name" value="ABHYDROLASE"/>
</dbReference>
<dbReference type="Pfam" id="PF00561">
    <property type="entry name" value="Abhydrolase_1"/>
    <property type="match status" value="1"/>
</dbReference>
<comment type="caution">
    <text evidence="2">The sequence shown here is derived from an EMBL/GenBank/DDBJ whole genome shotgun (WGS) entry which is preliminary data.</text>
</comment>
<dbReference type="SUPFAM" id="SSF53474">
    <property type="entry name" value="alpha/beta-Hydrolases"/>
    <property type="match status" value="1"/>
</dbReference>
<reference evidence="2 3" key="1">
    <citation type="submission" date="2017-11" db="EMBL/GenBank/DDBJ databases">
        <title>Infants hospitalized years apart are colonized by the same room-sourced microbial strains.</title>
        <authorList>
            <person name="Brooks B."/>
            <person name="Olm M.R."/>
            <person name="Firek B.A."/>
            <person name="Baker R."/>
            <person name="Thomas B.C."/>
            <person name="Morowitz M.J."/>
            <person name="Banfield J.F."/>
        </authorList>
    </citation>
    <scope>NUCLEOTIDE SEQUENCE [LARGE SCALE GENOMIC DNA]</scope>
    <source>
        <strain evidence="2">S2_009_000_R2_76</strain>
    </source>
</reference>
<dbReference type="PANTHER" id="PTHR43798:SF33">
    <property type="entry name" value="HYDROLASE, PUTATIVE (AFU_ORTHOLOGUE AFUA_2G14860)-RELATED"/>
    <property type="match status" value="1"/>
</dbReference>
<dbReference type="InterPro" id="IPR029058">
    <property type="entry name" value="AB_hydrolase_fold"/>
</dbReference>
<evidence type="ECO:0000259" key="1">
    <source>
        <dbReference type="Pfam" id="PF00561"/>
    </source>
</evidence>
<feature type="domain" description="AB hydrolase-1" evidence="1">
    <location>
        <begin position="25"/>
        <end position="128"/>
    </location>
</feature>
<dbReference type="GO" id="GO:0016020">
    <property type="term" value="C:membrane"/>
    <property type="evidence" value="ECO:0007669"/>
    <property type="project" value="TreeGrafter"/>
</dbReference>
<accession>A0A2W5FBW1</accession>
<evidence type="ECO:0000313" key="3">
    <source>
        <dbReference type="Proteomes" id="UP000249645"/>
    </source>
</evidence>
<dbReference type="PANTHER" id="PTHR43798">
    <property type="entry name" value="MONOACYLGLYCEROL LIPASE"/>
    <property type="match status" value="1"/>
</dbReference>
<evidence type="ECO:0000313" key="2">
    <source>
        <dbReference type="EMBL" id="PZP51754.1"/>
    </source>
</evidence>
<protein>
    <recommendedName>
        <fullName evidence="1">AB hydrolase-1 domain-containing protein</fullName>
    </recommendedName>
</protein>
<dbReference type="InterPro" id="IPR000073">
    <property type="entry name" value="AB_hydrolase_1"/>
</dbReference>
<gene>
    <name evidence="2" type="ORF">DI598_02495</name>
</gene>